<name>A0A843V8L9_COLES</name>
<feature type="compositionally biased region" description="Acidic residues" evidence="5">
    <location>
        <begin position="109"/>
        <end position="123"/>
    </location>
</feature>
<dbReference type="PANTHER" id="PTHR46951">
    <property type="entry name" value="BED-TYPE DOMAIN-CONTAINING PROTEIN"/>
    <property type="match status" value="1"/>
</dbReference>
<accession>A0A843V8L9</accession>
<evidence type="ECO:0000256" key="2">
    <source>
        <dbReference type="ARBA" id="ARBA00022771"/>
    </source>
</evidence>
<comment type="caution">
    <text evidence="7">The sequence shown here is derived from an EMBL/GenBank/DDBJ whole genome shotgun (WGS) entry which is preliminary data.</text>
</comment>
<protein>
    <recommendedName>
        <fullName evidence="6">BED-type domain-containing protein</fullName>
    </recommendedName>
</protein>
<feature type="compositionally biased region" description="Low complexity" evidence="5">
    <location>
        <begin position="583"/>
        <end position="598"/>
    </location>
</feature>
<evidence type="ECO:0000256" key="4">
    <source>
        <dbReference type="PROSITE-ProRule" id="PRU00027"/>
    </source>
</evidence>
<proteinExistence type="predicted"/>
<evidence type="ECO:0000259" key="6">
    <source>
        <dbReference type="PROSITE" id="PS50808"/>
    </source>
</evidence>
<dbReference type="SUPFAM" id="SSF53098">
    <property type="entry name" value="Ribonuclease H-like"/>
    <property type="match status" value="1"/>
</dbReference>
<dbReference type="InterPro" id="IPR012337">
    <property type="entry name" value="RNaseH-like_sf"/>
</dbReference>
<dbReference type="Pfam" id="PF02892">
    <property type="entry name" value="zf-BED"/>
    <property type="match status" value="1"/>
</dbReference>
<reference evidence="7" key="1">
    <citation type="submission" date="2017-07" db="EMBL/GenBank/DDBJ databases">
        <title>Taro Niue Genome Assembly and Annotation.</title>
        <authorList>
            <person name="Atibalentja N."/>
            <person name="Keating K."/>
            <person name="Fields C.J."/>
        </authorList>
    </citation>
    <scope>NUCLEOTIDE SEQUENCE</scope>
    <source>
        <strain evidence="7">Niue_2</strain>
        <tissue evidence="7">Leaf</tissue>
    </source>
</reference>
<keyword evidence="1" id="KW-0479">Metal-binding</keyword>
<evidence type="ECO:0000313" key="8">
    <source>
        <dbReference type="Proteomes" id="UP000652761"/>
    </source>
</evidence>
<keyword evidence="3" id="KW-0862">Zinc</keyword>
<evidence type="ECO:0000313" key="7">
    <source>
        <dbReference type="EMBL" id="MQL90937.1"/>
    </source>
</evidence>
<feature type="region of interest" description="Disordered" evidence="5">
    <location>
        <begin position="416"/>
        <end position="453"/>
    </location>
</feature>
<feature type="region of interest" description="Disordered" evidence="5">
    <location>
        <begin position="489"/>
        <end position="601"/>
    </location>
</feature>
<sequence>MARAGEEQSQGLDDPGWAHFTLVDARKKKVKCNYCGKEIYGGITRGKQHLAGVRGEVKQCDIAPREVRKEMHQCLMSQRDSRQRRAENNAEISEELSGRLSRRGRRDNDDETGSEDSDPELTEAVERERAARLRGKAPVRSGSIDAAPHRAGPMDNYVFRRQSSTQPKIKQVLRGVKKSAESAGHAFKSVPAHAAQSEYFQPMLDAVADAGPGFKAPSRHDIYERGLQGESLHKFKNELKSFIYHNTLREYIDKVNAESQMDYLDCCIIIEDKEFWVKIARYLKVVTPLVKVLRMVDGDDKNDMGYLYEAMDRAKMELRQSLPKDYKKWWKIIDHRWENTLHHDLHAAGYYLNPRLMYADNAHVDNEVLQGTLNVIGRLSMTSEKRLEAELQMHAYRMRTGTYSDTQLQYAVGRVSPEKQPEIVEDTEEQLEPARYSESDSRPVTPRMVKPPPSLRRTMLGIYMTERANAVARDDSAIEKMKQIYVRRTPKGKGKELHTKTQGEMATSSEKNKESKTRRRRLVSYTSEDNDDDDDDPSATAGATSGGIYTQSQSDYGHDSQGDYYGHDSQGKYGQDSQGQFRTVSSETETETDTVSVSALPETETETLILASSTVSEFHSARGLRQARMGVSVSGLPRPETKTVSVSFRPISGSLKRRVSAGFDWFRIELGYPYGDGWRCIGRLGNFLGPFCKPIKVCHSRSRLCLGRVEEKRSRDPEKIHI</sequence>
<feature type="compositionally biased region" description="Polar residues" evidence="5">
    <location>
        <begin position="541"/>
        <end position="555"/>
    </location>
</feature>
<feature type="compositionally biased region" description="Basic and acidic residues" evidence="5">
    <location>
        <begin position="79"/>
        <end position="88"/>
    </location>
</feature>
<dbReference type="PROSITE" id="PS50808">
    <property type="entry name" value="ZF_BED"/>
    <property type="match status" value="1"/>
</dbReference>
<dbReference type="AlphaFoldDB" id="A0A843V8L9"/>
<organism evidence="7 8">
    <name type="scientific">Colocasia esculenta</name>
    <name type="common">Wild taro</name>
    <name type="synonym">Arum esculentum</name>
    <dbReference type="NCBI Taxonomy" id="4460"/>
    <lineage>
        <taxon>Eukaryota</taxon>
        <taxon>Viridiplantae</taxon>
        <taxon>Streptophyta</taxon>
        <taxon>Embryophyta</taxon>
        <taxon>Tracheophyta</taxon>
        <taxon>Spermatophyta</taxon>
        <taxon>Magnoliopsida</taxon>
        <taxon>Liliopsida</taxon>
        <taxon>Araceae</taxon>
        <taxon>Aroideae</taxon>
        <taxon>Colocasieae</taxon>
        <taxon>Colocasia</taxon>
    </lineage>
</organism>
<feature type="region of interest" description="Disordered" evidence="5">
    <location>
        <begin position="73"/>
        <end position="153"/>
    </location>
</feature>
<keyword evidence="2 4" id="KW-0863">Zinc-finger</keyword>
<feature type="compositionally biased region" description="Acidic residues" evidence="5">
    <location>
        <begin position="528"/>
        <end position="537"/>
    </location>
</feature>
<dbReference type="EMBL" id="NMUH01001286">
    <property type="protein sequence ID" value="MQL90937.1"/>
    <property type="molecule type" value="Genomic_DNA"/>
</dbReference>
<evidence type="ECO:0000256" key="5">
    <source>
        <dbReference type="SAM" id="MobiDB-lite"/>
    </source>
</evidence>
<dbReference type="InterPro" id="IPR003656">
    <property type="entry name" value="Znf_BED"/>
</dbReference>
<gene>
    <name evidence="7" type="ORF">Taro_023536</name>
</gene>
<dbReference type="GO" id="GO:0003677">
    <property type="term" value="F:DNA binding"/>
    <property type="evidence" value="ECO:0007669"/>
    <property type="project" value="InterPro"/>
</dbReference>
<feature type="compositionally biased region" description="Basic and acidic residues" evidence="5">
    <location>
        <begin position="556"/>
        <end position="570"/>
    </location>
</feature>
<dbReference type="PANTHER" id="PTHR46951:SF2">
    <property type="entry name" value="BED-TYPE DOMAIN-CONTAINING PROTEIN"/>
    <property type="match status" value="1"/>
</dbReference>
<dbReference type="Proteomes" id="UP000652761">
    <property type="component" value="Unassembled WGS sequence"/>
</dbReference>
<keyword evidence="8" id="KW-1185">Reference proteome</keyword>
<evidence type="ECO:0000256" key="3">
    <source>
        <dbReference type="ARBA" id="ARBA00022833"/>
    </source>
</evidence>
<dbReference type="GO" id="GO:0008270">
    <property type="term" value="F:zinc ion binding"/>
    <property type="evidence" value="ECO:0007669"/>
    <property type="project" value="UniProtKB-KW"/>
</dbReference>
<evidence type="ECO:0000256" key="1">
    <source>
        <dbReference type="ARBA" id="ARBA00022723"/>
    </source>
</evidence>
<feature type="domain" description="BED-type" evidence="6">
    <location>
        <begin position="11"/>
        <end position="67"/>
    </location>
</feature>